<dbReference type="EMBL" id="JARKHS020025398">
    <property type="protein sequence ID" value="KAK8767506.1"/>
    <property type="molecule type" value="Genomic_DNA"/>
</dbReference>
<dbReference type="AlphaFoldDB" id="A0AAQ4DYG6"/>
<protein>
    <submittedName>
        <fullName evidence="1">Uncharacterized protein</fullName>
    </submittedName>
</protein>
<name>A0AAQ4DYG6_AMBAM</name>
<comment type="caution">
    <text evidence="1">The sequence shown here is derived from an EMBL/GenBank/DDBJ whole genome shotgun (WGS) entry which is preliminary data.</text>
</comment>
<dbReference type="Proteomes" id="UP001321473">
    <property type="component" value="Unassembled WGS sequence"/>
</dbReference>
<evidence type="ECO:0000313" key="1">
    <source>
        <dbReference type="EMBL" id="KAK8767506.1"/>
    </source>
</evidence>
<gene>
    <name evidence="1" type="ORF">V5799_005711</name>
</gene>
<sequence>MQRALSRLEYVHTSKTSMSPSNFLIGVVCMAVSAAGFRYNTDNSCDFTGIDAEGAISRMLAKLPKEPLTLPIRPNEIPIGVKLLDLEMTGIHLLRRYGAVIPFCVNGTRMVQVDLANDGDVHFAIPWSSCTGQRGSLELRPRLSRFTTVLRVERVEMGEEVKLAYEGPTIPVATEEVKFSVEGAGFTAKVFTELLSLAFPGVLRSLWNARFAYYFYVSISQALA</sequence>
<accession>A0AAQ4DYG6</accession>
<proteinExistence type="predicted"/>
<keyword evidence="2" id="KW-1185">Reference proteome</keyword>
<reference evidence="1 2" key="1">
    <citation type="journal article" date="2023" name="Arcadia Sci">
        <title>De novo assembly of a long-read Amblyomma americanum tick genome.</title>
        <authorList>
            <person name="Chou S."/>
            <person name="Poskanzer K.E."/>
            <person name="Rollins M."/>
            <person name="Thuy-Boun P.S."/>
        </authorList>
    </citation>
    <scope>NUCLEOTIDE SEQUENCE [LARGE SCALE GENOMIC DNA]</scope>
    <source>
        <strain evidence="1">F_SG_1</strain>
        <tissue evidence="1">Salivary glands</tissue>
    </source>
</reference>
<organism evidence="1 2">
    <name type="scientific">Amblyomma americanum</name>
    <name type="common">Lone star tick</name>
    <dbReference type="NCBI Taxonomy" id="6943"/>
    <lineage>
        <taxon>Eukaryota</taxon>
        <taxon>Metazoa</taxon>
        <taxon>Ecdysozoa</taxon>
        <taxon>Arthropoda</taxon>
        <taxon>Chelicerata</taxon>
        <taxon>Arachnida</taxon>
        <taxon>Acari</taxon>
        <taxon>Parasitiformes</taxon>
        <taxon>Ixodida</taxon>
        <taxon>Ixodoidea</taxon>
        <taxon>Ixodidae</taxon>
        <taxon>Amblyomminae</taxon>
        <taxon>Amblyomma</taxon>
    </lineage>
</organism>
<evidence type="ECO:0000313" key="2">
    <source>
        <dbReference type="Proteomes" id="UP001321473"/>
    </source>
</evidence>